<reference evidence="2" key="2">
    <citation type="submission" date="2016-02" db="EMBL/GenBank/DDBJ databases">
        <title>Draft genome sequence of five rapidly growing Mycobacterium species.</title>
        <authorList>
            <person name="Katahira K."/>
            <person name="Gotou Y."/>
            <person name="Iida K."/>
            <person name="Ogura Y."/>
            <person name="Hayashi T."/>
        </authorList>
    </citation>
    <scope>NUCLEOTIDE SEQUENCE [LARGE SCALE GENOMIC DNA]</scope>
    <source>
        <strain evidence="2">JCM15298</strain>
    </source>
</reference>
<dbReference type="EMBL" id="BCSY01000046">
    <property type="protein sequence ID" value="GAS96095.1"/>
    <property type="molecule type" value="Genomic_DNA"/>
</dbReference>
<keyword evidence="2" id="KW-1185">Reference proteome</keyword>
<dbReference type="AlphaFoldDB" id="A0A117IAB3"/>
<accession>A0A117IAB3</accession>
<reference evidence="2" key="1">
    <citation type="journal article" date="2016" name="Genome Announc.">
        <title>Draft Genome Sequences of Five Rapidly Growing Mycobacterium Species, M. thermoresistibile, M. fortuitum subsp. acetamidolyticum, M. canariasense, M. brisbanense, and M. novocastrense.</title>
        <authorList>
            <person name="Katahira K."/>
            <person name="Ogura Y."/>
            <person name="Gotoh Y."/>
            <person name="Hayashi T."/>
        </authorList>
    </citation>
    <scope>NUCLEOTIDE SEQUENCE [LARGE SCALE GENOMIC DNA]</scope>
    <source>
        <strain evidence="2">JCM15298</strain>
    </source>
</reference>
<comment type="caution">
    <text evidence="1">The sequence shown here is derived from an EMBL/GenBank/DDBJ whole genome shotgun (WGS) entry which is preliminary data.</text>
</comment>
<name>A0A117IAB3_MYCCR</name>
<dbReference type="RefSeq" id="WP_062657173.1">
    <property type="nucleotide sequence ID" value="NZ_BCSY01000046.1"/>
</dbReference>
<protein>
    <submittedName>
        <fullName evidence="1">Uncharacterized protein</fullName>
    </submittedName>
</protein>
<proteinExistence type="predicted"/>
<dbReference type="Proteomes" id="UP000069443">
    <property type="component" value="Unassembled WGS sequence"/>
</dbReference>
<gene>
    <name evidence="1" type="ORF">RMCC_3061</name>
</gene>
<evidence type="ECO:0000313" key="2">
    <source>
        <dbReference type="Proteomes" id="UP000069443"/>
    </source>
</evidence>
<organism evidence="1 2">
    <name type="scientific">Mycolicibacterium canariasense</name>
    <name type="common">Mycobacterium canariasense</name>
    <dbReference type="NCBI Taxonomy" id="228230"/>
    <lineage>
        <taxon>Bacteria</taxon>
        <taxon>Bacillati</taxon>
        <taxon>Actinomycetota</taxon>
        <taxon>Actinomycetes</taxon>
        <taxon>Mycobacteriales</taxon>
        <taxon>Mycobacteriaceae</taxon>
        <taxon>Mycolicibacterium</taxon>
    </lineage>
</organism>
<evidence type="ECO:0000313" key="1">
    <source>
        <dbReference type="EMBL" id="GAS96095.1"/>
    </source>
</evidence>
<sequence>MSWHRGDVVTACRQIEEMDVPAVPEGTEGTVESTTVFGRPKRVCFTVRTIWGKKRACVNVHRGDVG</sequence>